<dbReference type="VEuPathDB" id="TriTrypDB:BCY84_12565"/>
<dbReference type="Proteomes" id="UP000246121">
    <property type="component" value="Unassembled WGS sequence"/>
</dbReference>
<keyword evidence="1" id="KW-1133">Transmembrane helix</keyword>
<keyword evidence="1" id="KW-0812">Transmembrane</keyword>
<dbReference type="VEuPathDB" id="TriTrypDB:TcG_03752"/>
<dbReference type="VEuPathDB" id="TriTrypDB:TcCLB.509611.60"/>
<evidence type="ECO:0000313" key="2">
    <source>
        <dbReference type="EMBL" id="PWU88203.1"/>
    </source>
</evidence>
<reference evidence="2 3" key="1">
    <citation type="journal article" date="2018" name="Microb. Genom.">
        <title>Expanding an expanded genome: long-read sequencing of Trypanosoma cruzi.</title>
        <authorList>
            <person name="Berna L."/>
            <person name="Rodriguez M."/>
            <person name="Chiribao M.L."/>
            <person name="Parodi-Talice A."/>
            <person name="Pita S."/>
            <person name="Rijo G."/>
            <person name="Alvarez-Valin F."/>
            <person name="Robello C."/>
        </authorList>
    </citation>
    <scope>NUCLEOTIDE SEQUENCE [LARGE SCALE GENOMIC DNA]</scope>
    <source>
        <strain evidence="2 3">Dm28c</strain>
    </source>
</reference>
<dbReference type="VEuPathDB" id="TriTrypDB:TcBrA4_0001730"/>
<organism evidence="2 3">
    <name type="scientific">Trypanosoma cruzi</name>
    <dbReference type="NCBI Taxonomy" id="5693"/>
    <lineage>
        <taxon>Eukaryota</taxon>
        <taxon>Discoba</taxon>
        <taxon>Euglenozoa</taxon>
        <taxon>Kinetoplastea</taxon>
        <taxon>Metakinetoplastina</taxon>
        <taxon>Trypanosomatida</taxon>
        <taxon>Trypanosomatidae</taxon>
        <taxon>Trypanosoma</taxon>
        <taxon>Schizotrypanum</taxon>
    </lineage>
</organism>
<keyword evidence="1" id="KW-0472">Membrane</keyword>
<evidence type="ECO:0000313" key="3">
    <source>
        <dbReference type="Proteomes" id="UP000246121"/>
    </source>
</evidence>
<dbReference type="AlphaFoldDB" id="A0A2V2V1C1"/>
<accession>A0A2V2V1C1</accession>
<dbReference type="VEuPathDB" id="TriTrypDB:C3747_199g2"/>
<feature type="transmembrane region" description="Helical" evidence="1">
    <location>
        <begin position="120"/>
        <end position="137"/>
    </location>
</feature>
<comment type="caution">
    <text evidence="2">The sequence shown here is derived from an EMBL/GenBank/DDBJ whole genome shotgun (WGS) entry which is preliminary data.</text>
</comment>
<gene>
    <name evidence="2" type="ORF">C4B63_78g35</name>
</gene>
<feature type="transmembrane region" description="Helical" evidence="1">
    <location>
        <begin position="20"/>
        <end position="43"/>
    </location>
</feature>
<name>A0A2V2V1C1_TRYCR</name>
<dbReference type="VEuPathDB" id="TriTrypDB:TcCL_NonESM01031"/>
<dbReference type="VEuPathDB" id="TriTrypDB:TCDM_14250"/>
<feature type="transmembrane region" description="Helical" evidence="1">
    <location>
        <begin position="55"/>
        <end position="76"/>
    </location>
</feature>
<dbReference type="OrthoDB" id="247203at2759"/>
<dbReference type="VEuPathDB" id="TriTrypDB:C4B63_78g35"/>
<proteinExistence type="predicted"/>
<feature type="transmembrane region" description="Helical" evidence="1">
    <location>
        <begin position="143"/>
        <end position="163"/>
    </location>
</feature>
<dbReference type="EMBL" id="PRFA01000078">
    <property type="protein sequence ID" value="PWU88203.1"/>
    <property type="molecule type" value="Genomic_DNA"/>
</dbReference>
<sequence>MDFFTVLNQRQLDQNSELRRIYRVSACYATAALGALLLASVAVPMDYSAGVIQRGFQHTFSLMLFLTFTIVAYLMMVRALNVLSTNRFILSPAYASSCSAPFAFSIALPYQAFTRKKRVVLTYAPLFLTLMCLYVGLFVKSYIMYICFLFLHIVVFCVLWIILSRLISPLL</sequence>
<protein>
    <submittedName>
        <fullName evidence="2">Uncharacterized protein</fullName>
    </submittedName>
</protein>
<dbReference type="VEuPathDB" id="TriTrypDB:TcCLB.508567.30"/>
<evidence type="ECO:0000256" key="1">
    <source>
        <dbReference type="SAM" id="Phobius"/>
    </source>
</evidence>